<dbReference type="PATRIC" id="fig|277988.4.peg.166"/>
<evidence type="ECO:0000313" key="5">
    <source>
        <dbReference type="Proteomes" id="UP000182125"/>
    </source>
</evidence>
<dbReference type="EMBL" id="LIXN01000002">
    <property type="protein sequence ID" value="KQH83245.1"/>
    <property type="molecule type" value="Genomic_DNA"/>
</dbReference>
<dbReference type="Proteomes" id="UP000051862">
    <property type="component" value="Unassembled WGS sequence"/>
</dbReference>
<organism evidence="2 4">
    <name type="scientific">Thermococcus thioreducens</name>
    <dbReference type="NCBI Taxonomy" id="277988"/>
    <lineage>
        <taxon>Archaea</taxon>
        <taxon>Methanobacteriati</taxon>
        <taxon>Methanobacteriota</taxon>
        <taxon>Thermococci</taxon>
        <taxon>Thermococcales</taxon>
        <taxon>Thermococcaceae</taxon>
        <taxon>Thermococcus</taxon>
    </lineage>
</organism>
<gene>
    <name evidence="1" type="ORF">A3L14_10860</name>
    <name evidence="2" type="ORF">AMR53_00750</name>
    <name evidence="3" type="ORF">SAMN05216170_2277</name>
</gene>
<dbReference type="GeneID" id="33334932"/>
<dbReference type="STRING" id="277988.SAMN05216170_2277"/>
<dbReference type="Proteomes" id="UP000182125">
    <property type="component" value="Unassembled WGS sequence"/>
</dbReference>
<dbReference type="RefSeq" id="WP_055428450.1">
    <property type="nucleotide sequence ID" value="NZ_CP015105.1"/>
</dbReference>
<dbReference type="KEGG" id="ttd:A3L14_10860"/>
<reference evidence="3 5" key="3">
    <citation type="submission" date="2016-10" db="EMBL/GenBank/DDBJ databases">
        <authorList>
            <person name="de Groot N.N."/>
        </authorList>
    </citation>
    <scope>NUCLEOTIDE SEQUENCE [LARGE SCALE GENOMIC DNA]</scope>
    <source>
        <strain evidence="3 5">OGL-20</strain>
    </source>
</reference>
<accession>A0A0Q2QTA5</accession>
<dbReference type="Proteomes" id="UP000250136">
    <property type="component" value="Chromosome"/>
</dbReference>
<evidence type="ECO:0000313" key="3">
    <source>
        <dbReference type="EMBL" id="SEW22978.1"/>
    </source>
</evidence>
<sequence length="119" mass="14031">MPAREMRMEMFLRALLRRDFTKAKAHLEKLQKMAGSDEWGRGYGKAINGFMSALKDNDTDALIVQLINEHDREKAEKLLGHFESILEHEFRDEYEKGYYTAWVEFLKAYLSQKTLALER</sequence>
<proteinExistence type="predicted"/>
<evidence type="ECO:0000313" key="4">
    <source>
        <dbReference type="Proteomes" id="UP000051862"/>
    </source>
</evidence>
<name>A0A0Q2QTA5_9EURY</name>
<reference evidence="2 4" key="1">
    <citation type="submission" date="2015-08" db="EMBL/GenBank/DDBJ databases">
        <title>Thermococcus thioreducens DSM 14981 genome sequencing.</title>
        <authorList>
            <person name="Hong S.-J."/>
            <person name="Kim M.-C."/>
            <person name="Shin J.-H."/>
        </authorList>
    </citation>
    <scope>NUCLEOTIDE SEQUENCE [LARGE SCALE GENOMIC DNA]</scope>
    <source>
        <strain evidence="2 4">DSM 14981</strain>
    </source>
</reference>
<keyword evidence="6" id="KW-1185">Reference proteome</keyword>
<dbReference type="EMBL" id="CP015105">
    <property type="protein sequence ID" value="ASJ13346.1"/>
    <property type="molecule type" value="Genomic_DNA"/>
</dbReference>
<evidence type="ECO:0000313" key="1">
    <source>
        <dbReference type="EMBL" id="ASJ13346.1"/>
    </source>
</evidence>
<evidence type="ECO:0000313" key="6">
    <source>
        <dbReference type="Proteomes" id="UP000250136"/>
    </source>
</evidence>
<evidence type="ECO:0000313" key="2">
    <source>
        <dbReference type="EMBL" id="KQH83245.1"/>
    </source>
</evidence>
<dbReference type="AlphaFoldDB" id="A0A0Q2QTA5"/>
<dbReference type="OrthoDB" id="84640at2157"/>
<dbReference type="EMBL" id="FOIW01000003">
    <property type="protein sequence ID" value="SEW22978.1"/>
    <property type="molecule type" value="Genomic_DNA"/>
</dbReference>
<protein>
    <submittedName>
        <fullName evidence="2">Uncharacterized protein</fullName>
    </submittedName>
</protein>
<reference evidence="1 6" key="2">
    <citation type="submission" date="2016-04" db="EMBL/GenBank/DDBJ databases">
        <title>Complete genome sequence of Thermococcus thioreducens type strain OGL-20P.</title>
        <authorList>
            <person name="Oger P.M."/>
        </authorList>
    </citation>
    <scope>NUCLEOTIDE SEQUENCE [LARGE SCALE GENOMIC DNA]</scope>
    <source>
        <strain evidence="1 6">OGL-20P</strain>
    </source>
</reference>